<dbReference type="Pfam" id="PF00646">
    <property type="entry name" value="F-box"/>
    <property type="match status" value="1"/>
</dbReference>
<comment type="caution">
    <text evidence="3">The sequence shown here is derived from an EMBL/GenBank/DDBJ whole genome shotgun (WGS) entry which is preliminary data.</text>
</comment>
<dbReference type="SUPFAM" id="SSF81383">
    <property type="entry name" value="F-box domain"/>
    <property type="match status" value="1"/>
</dbReference>
<gene>
    <name evidence="3" type="ORF">LITE_LOCUS12401</name>
</gene>
<feature type="domain" description="F-box" evidence="2">
    <location>
        <begin position="29"/>
        <end position="68"/>
    </location>
</feature>
<dbReference type="InterPro" id="IPR001810">
    <property type="entry name" value="F-box_dom"/>
</dbReference>
<sequence>MNNGGELRKAGKRRHDKEDTTTTITTDRLTHLPEPILYHILLLLSTKLAVQTSVLSRDWNRAWKHVPVLNLHKGSFYLAHKFDSFVSKVLSLRYDLKLHKVFYYGVDRSTPKGKGSRSLQVVDYALSHDVEELVVHWSARNESFSTPACSWPWLYRNFSAIFSDYCNTNIHNNEKRKKKTSNHLRTLDLHWINIDHGFATCSGFPMLTTLSLRRCPFNSRVGKGFFNSTLPALDRADFELRTSDVNHLDKTVVAFYLRSLF</sequence>
<dbReference type="Proteomes" id="UP001154282">
    <property type="component" value="Unassembled WGS sequence"/>
</dbReference>
<dbReference type="AlphaFoldDB" id="A0AAV0J397"/>
<evidence type="ECO:0000256" key="1">
    <source>
        <dbReference type="SAM" id="MobiDB-lite"/>
    </source>
</evidence>
<dbReference type="PANTHER" id="PTHR34223:SF101">
    <property type="entry name" value="F-BOX DOMAIN-CONTAINING PROTEIN"/>
    <property type="match status" value="1"/>
</dbReference>
<dbReference type="InterPro" id="IPR036047">
    <property type="entry name" value="F-box-like_dom_sf"/>
</dbReference>
<dbReference type="InterPro" id="IPR053197">
    <property type="entry name" value="F-box_SCFL_complex_component"/>
</dbReference>
<evidence type="ECO:0000313" key="4">
    <source>
        <dbReference type="Proteomes" id="UP001154282"/>
    </source>
</evidence>
<accession>A0AAV0J397</accession>
<dbReference type="EMBL" id="CAMGYJ010000004">
    <property type="protein sequence ID" value="CAI0404304.1"/>
    <property type="molecule type" value="Genomic_DNA"/>
</dbReference>
<feature type="region of interest" description="Disordered" evidence="1">
    <location>
        <begin position="1"/>
        <end position="25"/>
    </location>
</feature>
<evidence type="ECO:0000259" key="2">
    <source>
        <dbReference type="Pfam" id="PF00646"/>
    </source>
</evidence>
<evidence type="ECO:0000313" key="3">
    <source>
        <dbReference type="EMBL" id="CAI0404304.1"/>
    </source>
</evidence>
<reference evidence="3" key="1">
    <citation type="submission" date="2022-08" db="EMBL/GenBank/DDBJ databases">
        <authorList>
            <person name="Gutierrez-Valencia J."/>
        </authorList>
    </citation>
    <scope>NUCLEOTIDE SEQUENCE</scope>
</reference>
<keyword evidence="4" id="KW-1185">Reference proteome</keyword>
<name>A0AAV0J397_9ROSI</name>
<protein>
    <recommendedName>
        <fullName evidence="2">F-box domain-containing protein</fullName>
    </recommendedName>
</protein>
<organism evidence="3 4">
    <name type="scientific">Linum tenue</name>
    <dbReference type="NCBI Taxonomy" id="586396"/>
    <lineage>
        <taxon>Eukaryota</taxon>
        <taxon>Viridiplantae</taxon>
        <taxon>Streptophyta</taxon>
        <taxon>Embryophyta</taxon>
        <taxon>Tracheophyta</taxon>
        <taxon>Spermatophyta</taxon>
        <taxon>Magnoliopsida</taxon>
        <taxon>eudicotyledons</taxon>
        <taxon>Gunneridae</taxon>
        <taxon>Pentapetalae</taxon>
        <taxon>rosids</taxon>
        <taxon>fabids</taxon>
        <taxon>Malpighiales</taxon>
        <taxon>Linaceae</taxon>
        <taxon>Linum</taxon>
    </lineage>
</organism>
<dbReference type="PANTHER" id="PTHR34223">
    <property type="entry name" value="OS11G0201299 PROTEIN"/>
    <property type="match status" value="1"/>
</dbReference>
<proteinExistence type="predicted"/>